<evidence type="ECO:0000313" key="1">
    <source>
        <dbReference type="EMBL" id="TQF64842.1"/>
    </source>
</evidence>
<name>A0A541AXQ4_9AGAM</name>
<accession>A0A541AXQ4</accession>
<gene>
    <name evidence="1" type="ORF">PNOK_m000112</name>
</gene>
<organism evidence="1 2">
    <name type="scientific">Pyrrhoderma noxium</name>
    <dbReference type="NCBI Taxonomy" id="2282107"/>
    <lineage>
        <taxon>Eukaryota</taxon>
        <taxon>Fungi</taxon>
        <taxon>Dikarya</taxon>
        <taxon>Basidiomycota</taxon>
        <taxon>Agaricomycotina</taxon>
        <taxon>Agaricomycetes</taxon>
        <taxon>Hymenochaetales</taxon>
        <taxon>Hymenochaetaceae</taxon>
        <taxon>Pyrrhoderma</taxon>
    </lineage>
</organism>
<keyword evidence="2" id="KW-1185">Reference proteome</keyword>
<evidence type="ECO:0000313" key="2">
    <source>
        <dbReference type="Proteomes" id="UP000217199"/>
    </source>
</evidence>
<sequence>MKKGLIFVFDCIKFNNRILRDYTRTVYNILFYTKDIVQIFIKNNIQVLSDTLHDLFNIYSMFINNEQFVLVSIFPFGTSQNILPKKDKNQIITFNNNLITI</sequence>
<keyword evidence="1" id="KW-0496">Mitochondrion</keyword>
<protein>
    <submittedName>
        <fullName evidence="1">Uncharacterized protein</fullName>
    </submittedName>
</protein>
<dbReference type="EMBL" id="NBII01000013">
    <property type="protein sequence ID" value="TQF64842.1"/>
    <property type="molecule type" value="Genomic_DNA"/>
</dbReference>
<geneLocation type="mitochondrion" evidence="1"/>
<reference evidence="1 2" key="1">
    <citation type="journal article" date="2017" name="Mol. Ecol.">
        <title>Comparative and population genomic landscape of Phellinus noxius: A hypervariable fungus causing root rot in trees.</title>
        <authorList>
            <person name="Chung C.L."/>
            <person name="Lee T.J."/>
            <person name="Akiba M."/>
            <person name="Lee H.H."/>
            <person name="Kuo T.H."/>
            <person name="Liu D."/>
            <person name="Ke H.M."/>
            <person name="Yokoi T."/>
            <person name="Roa M.B."/>
            <person name="Lu M.J."/>
            <person name="Chang Y.Y."/>
            <person name="Ann P.J."/>
            <person name="Tsai J.N."/>
            <person name="Chen C.Y."/>
            <person name="Tzean S.S."/>
            <person name="Ota Y."/>
            <person name="Hattori T."/>
            <person name="Sahashi N."/>
            <person name="Liou R.F."/>
            <person name="Kikuchi T."/>
            <person name="Tsai I.J."/>
        </authorList>
    </citation>
    <scope>NUCLEOTIDE SEQUENCE [LARGE SCALE GENOMIC DNA]</scope>
    <source>
        <strain evidence="1 2">FFPRI411160</strain>
    </source>
</reference>
<dbReference type="InParanoid" id="A0A541AXQ4"/>
<proteinExistence type="predicted"/>
<dbReference type="AlphaFoldDB" id="A0A541AXQ4"/>
<comment type="caution">
    <text evidence="1">The sequence shown here is derived from an EMBL/GenBank/DDBJ whole genome shotgun (WGS) entry which is preliminary data.</text>
</comment>
<dbReference type="Proteomes" id="UP000217199">
    <property type="component" value="Unassembled WGS sequence"/>
</dbReference>